<dbReference type="Gene3D" id="1.20.1260.30">
    <property type="match status" value="1"/>
</dbReference>
<feature type="domain" description="N6 adenine-specific DNA methyltransferase N-terminal" evidence="9">
    <location>
        <begin position="4"/>
        <end position="132"/>
    </location>
</feature>
<dbReference type="RefSeq" id="WP_090216304.1">
    <property type="nucleotide sequence ID" value="NZ_FMWG01000002.1"/>
</dbReference>
<dbReference type="InterPro" id="IPR002052">
    <property type="entry name" value="DNA_methylase_N6_adenine_CS"/>
</dbReference>
<gene>
    <name evidence="10" type="ORF">SAMN04488118_102202</name>
</gene>
<evidence type="ECO:0000259" key="8">
    <source>
        <dbReference type="Pfam" id="PF02384"/>
    </source>
</evidence>
<comment type="similarity">
    <text evidence="1">Belongs to the N(4)/N(6)-methyltransferase family.</text>
</comment>
<sequence>MGDLTSIIKAIQDIMRKDVGVDGDAQRIGQMVWMFFLKILDDREQELELIDDGFVSALPEHLRWRNWAGKREGLTGEGLFDFVQDTLFPKLKAPVQIQGPQRQQALIIQRVFENAYNYMKSGTLLRQVINKINEIDFNNREDWHTFGGIYEQILRDLQSAGNAGEFYTPRAVTRFIVNRVDPKLDEIVFDPACGTGGFLTCTIDHKKEKYARTNDQRKLLAKTIRGVEKKPLPYMLCMTNMILHGIDTPSSIRLDNTLAKPYRDYGDKDRVHCIITNPPFGGTEEDGIEQNFPSGLRTRETADLFIAIIIKLLKKHGRAAVVLPDGFLFGEGTKTRLKEMLLYECNLHTIVRLPNGVFNPYTGIKTNILFFTKGEPTTDVWFYDHPYPEGVKNYNKSKPMRFEEFQPEIDWWGDEADGFKARKETNQAWKRSVEYFEQRGFNLDDKNPFEEAKKDLNPDHLLADYQNAQDDIQKLRDQLKAILSNALNGDRS</sequence>
<dbReference type="InterPro" id="IPR022749">
    <property type="entry name" value="D12N6_MeTrfase_N"/>
</dbReference>
<dbReference type="SUPFAM" id="SSF53335">
    <property type="entry name" value="S-adenosyl-L-methionine-dependent methyltransferases"/>
    <property type="match status" value="1"/>
</dbReference>
<dbReference type="EMBL" id="FMWG01000002">
    <property type="protein sequence ID" value="SCZ53858.1"/>
    <property type="molecule type" value="Genomic_DNA"/>
</dbReference>
<dbReference type="EC" id="2.1.1.72" evidence="2"/>
<keyword evidence="5" id="KW-0949">S-adenosyl-L-methionine</keyword>
<protein>
    <recommendedName>
        <fullName evidence="2">site-specific DNA-methyltransferase (adenine-specific)</fullName>
        <ecNumber evidence="2">2.1.1.72</ecNumber>
    </recommendedName>
</protein>
<dbReference type="PANTHER" id="PTHR42933">
    <property type="entry name" value="SLR6095 PROTEIN"/>
    <property type="match status" value="1"/>
</dbReference>
<dbReference type="PRINTS" id="PR00507">
    <property type="entry name" value="N12N6MTFRASE"/>
</dbReference>
<proteinExistence type="inferred from homology"/>
<keyword evidence="4" id="KW-0808">Transferase</keyword>
<keyword evidence="3" id="KW-0489">Methyltransferase</keyword>
<evidence type="ECO:0000256" key="1">
    <source>
        <dbReference type="ARBA" id="ARBA00006594"/>
    </source>
</evidence>
<evidence type="ECO:0000313" key="11">
    <source>
        <dbReference type="Proteomes" id="UP000198767"/>
    </source>
</evidence>
<evidence type="ECO:0000256" key="3">
    <source>
        <dbReference type="ARBA" id="ARBA00022603"/>
    </source>
</evidence>
<dbReference type="PROSITE" id="PS00092">
    <property type="entry name" value="N6_MTASE"/>
    <property type="match status" value="1"/>
</dbReference>
<accession>A0A1G5PWR7</accession>
<reference evidence="10 11" key="1">
    <citation type="submission" date="2016-10" db="EMBL/GenBank/DDBJ databases">
        <authorList>
            <person name="de Groot N.N."/>
        </authorList>
    </citation>
    <scope>NUCLEOTIDE SEQUENCE [LARGE SCALE GENOMIC DNA]</scope>
    <source>
        <strain evidence="10 11">U95</strain>
    </source>
</reference>
<evidence type="ECO:0000256" key="4">
    <source>
        <dbReference type="ARBA" id="ARBA00022679"/>
    </source>
</evidence>
<dbReference type="GO" id="GO:0003677">
    <property type="term" value="F:DNA binding"/>
    <property type="evidence" value="ECO:0007669"/>
    <property type="project" value="InterPro"/>
</dbReference>
<evidence type="ECO:0000256" key="5">
    <source>
        <dbReference type="ARBA" id="ARBA00022691"/>
    </source>
</evidence>
<keyword evidence="6" id="KW-0680">Restriction system</keyword>
<comment type="catalytic activity">
    <reaction evidence="7">
        <text>a 2'-deoxyadenosine in DNA + S-adenosyl-L-methionine = an N(6)-methyl-2'-deoxyadenosine in DNA + S-adenosyl-L-homocysteine + H(+)</text>
        <dbReference type="Rhea" id="RHEA:15197"/>
        <dbReference type="Rhea" id="RHEA-COMP:12418"/>
        <dbReference type="Rhea" id="RHEA-COMP:12419"/>
        <dbReference type="ChEBI" id="CHEBI:15378"/>
        <dbReference type="ChEBI" id="CHEBI:57856"/>
        <dbReference type="ChEBI" id="CHEBI:59789"/>
        <dbReference type="ChEBI" id="CHEBI:90615"/>
        <dbReference type="ChEBI" id="CHEBI:90616"/>
        <dbReference type="EC" id="2.1.1.72"/>
    </reaction>
</comment>
<organism evidence="10 11">
    <name type="scientific">Epibacterium ulvae</name>
    <dbReference type="NCBI Taxonomy" id="1156985"/>
    <lineage>
        <taxon>Bacteria</taxon>
        <taxon>Pseudomonadati</taxon>
        <taxon>Pseudomonadota</taxon>
        <taxon>Alphaproteobacteria</taxon>
        <taxon>Rhodobacterales</taxon>
        <taxon>Roseobacteraceae</taxon>
        <taxon>Epibacterium</taxon>
    </lineage>
</organism>
<dbReference type="GO" id="GO:0009307">
    <property type="term" value="P:DNA restriction-modification system"/>
    <property type="evidence" value="ECO:0007669"/>
    <property type="project" value="UniProtKB-KW"/>
</dbReference>
<evidence type="ECO:0000313" key="10">
    <source>
        <dbReference type="EMBL" id="SCZ53858.1"/>
    </source>
</evidence>
<evidence type="ECO:0000256" key="6">
    <source>
        <dbReference type="ARBA" id="ARBA00022747"/>
    </source>
</evidence>
<evidence type="ECO:0000256" key="2">
    <source>
        <dbReference type="ARBA" id="ARBA00011900"/>
    </source>
</evidence>
<evidence type="ECO:0000259" key="9">
    <source>
        <dbReference type="Pfam" id="PF12161"/>
    </source>
</evidence>
<dbReference type="AlphaFoldDB" id="A0A1G5PWR7"/>
<dbReference type="OrthoDB" id="9806213at2"/>
<dbReference type="Gene3D" id="3.40.50.150">
    <property type="entry name" value="Vaccinia Virus protein VP39"/>
    <property type="match status" value="1"/>
</dbReference>
<dbReference type="PANTHER" id="PTHR42933:SF4">
    <property type="entry name" value="TYPE I RESTRICTION ENZYME ECOKI METHYLASE SUBUNIT"/>
    <property type="match status" value="1"/>
</dbReference>
<dbReference type="GO" id="GO:0032259">
    <property type="term" value="P:methylation"/>
    <property type="evidence" value="ECO:0007669"/>
    <property type="project" value="UniProtKB-KW"/>
</dbReference>
<dbReference type="Pfam" id="PF02384">
    <property type="entry name" value="N6_Mtase"/>
    <property type="match status" value="1"/>
</dbReference>
<dbReference type="GO" id="GO:0009007">
    <property type="term" value="F:site-specific DNA-methyltransferase (adenine-specific) activity"/>
    <property type="evidence" value="ECO:0007669"/>
    <property type="project" value="UniProtKB-EC"/>
</dbReference>
<dbReference type="InterPro" id="IPR038333">
    <property type="entry name" value="T1MK-like_N_sf"/>
</dbReference>
<dbReference type="InterPro" id="IPR003356">
    <property type="entry name" value="DNA_methylase_A-5"/>
</dbReference>
<dbReference type="InterPro" id="IPR029063">
    <property type="entry name" value="SAM-dependent_MTases_sf"/>
</dbReference>
<dbReference type="STRING" id="1156985.SAMN04488118_102202"/>
<dbReference type="InterPro" id="IPR051537">
    <property type="entry name" value="DNA_Adenine_Mtase"/>
</dbReference>
<name>A0A1G5PWR7_9RHOB</name>
<feature type="domain" description="DNA methylase adenine-specific" evidence="8">
    <location>
        <begin position="144"/>
        <end position="452"/>
    </location>
</feature>
<evidence type="ECO:0000256" key="7">
    <source>
        <dbReference type="ARBA" id="ARBA00047942"/>
    </source>
</evidence>
<dbReference type="Pfam" id="PF12161">
    <property type="entry name" value="HsdM_N"/>
    <property type="match status" value="1"/>
</dbReference>
<dbReference type="Proteomes" id="UP000198767">
    <property type="component" value="Unassembled WGS sequence"/>
</dbReference>
<dbReference type="GO" id="GO:0008170">
    <property type="term" value="F:N-methyltransferase activity"/>
    <property type="evidence" value="ECO:0007669"/>
    <property type="project" value="InterPro"/>
</dbReference>
<keyword evidence="11" id="KW-1185">Reference proteome</keyword>